<reference evidence="2" key="1">
    <citation type="submission" date="2024-05" db="EMBL/GenBank/DDBJ databases">
        <authorList>
            <person name="Kwon M."/>
            <person name="Moon K."/>
        </authorList>
    </citation>
    <scope>NUCLEOTIDE SEQUENCE</scope>
</reference>
<sequence length="75" mass="7829">MAATTGSTKRRGRPPKASQSDSTTVPATKVAEEHPSASQGCTECLTAVYDPPIATAQAIHNWLSSLSTGIPYAQQ</sequence>
<accession>A0AAU7J8W3</accession>
<protein>
    <submittedName>
        <fullName evidence="2">Uncharacterized protein</fullName>
    </submittedName>
</protein>
<feature type="compositionally biased region" description="Polar residues" evidence="1">
    <location>
        <begin position="17"/>
        <end position="26"/>
    </location>
</feature>
<evidence type="ECO:0000313" key="2">
    <source>
        <dbReference type="EMBL" id="XBN74710.1"/>
    </source>
</evidence>
<reference evidence="2" key="2">
    <citation type="submission" date="2024-06" db="EMBL/GenBank/DDBJ databases">
        <title>Novel bacteriophage MK21 infecting Xanthomonas citri.</title>
        <authorList>
            <person name="Song S.-H."/>
            <person name="Lee A.H."/>
            <person name="Choi K.-M."/>
            <person name="Oh D."/>
            <person name="Park J.-G."/>
        </authorList>
    </citation>
    <scope>NUCLEOTIDE SEQUENCE</scope>
</reference>
<organism evidence="2">
    <name type="scientific">Xanthomonas phage MK21</name>
    <dbReference type="NCBI Taxonomy" id="3148942"/>
    <lineage>
        <taxon>Viruses</taxon>
        <taxon>Duplodnaviria</taxon>
        <taxon>Heunggongvirae</taxon>
        <taxon>Uroviricota</taxon>
        <taxon>Caudoviricetes</taxon>
    </lineage>
</organism>
<proteinExistence type="predicted"/>
<dbReference type="EMBL" id="PP780467">
    <property type="protein sequence ID" value="XBN74710.1"/>
    <property type="molecule type" value="Genomic_DNA"/>
</dbReference>
<evidence type="ECO:0000256" key="1">
    <source>
        <dbReference type="SAM" id="MobiDB-lite"/>
    </source>
</evidence>
<feature type="region of interest" description="Disordered" evidence="1">
    <location>
        <begin position="1"/>
        <end position="39"/>
    </location>
</feature>
<name>A0AAU7J8W3_9CAUD</name>